<evidence type="ECO:0000313" key="1">
    <source>
        <dbReference type="EMBL" id="GMA33822.1"/>
    </source>
</evidence>
<dbReference type="EMBL" id="BSUN01000001">
    <property type="protein sequence ID" value="GMA33822.1"/>
    <property type="molecule type" value="Genomic_DNA"/>
</dbReference>
<dbReference type="Proteomes" id="UP001157125">
    <property type="component" value="Unassembled WGS sequence"/>
</dbReference>
<comment type="caution">
    <text evidence="1">The sequence shown here is derived from an EMBL/GenBank/DDBJ whole genome shotgun (WGS) entry which is preliminary data.</text>
</comment>
<reference evidence="2" key="1">
    <citation type="journal article" date="2019" name="Int. J. Syst. Evol. Microbiol.">
        <title>The Global Catalogue of Microorganisms (GCM) 10K type strain sequencing project: providing services to taxonomists for standard genome sequencing and annotation.</title>
        <authorList>
            <consortium name="The Broad Institute Genomics Platform"/>
            <consortium name="The Broad Institute Genome Sequencing Center for Infectious Disease"/>
            <person name="Wu L."/>
            <person name="Ma J."/>
        </authorList>
    </citation>
    <scope>NUCLEOTIDE SEQUENCE [LARGE SCALE GENOMIC DNA]</scope>
    <source>
        <strain evidence="2">NBRC 112299</strain>
    </source>
</reference>
<protein>
    <submittedName>
        <fullName evidence="1">Uncharacterized protein</fullName>
    </submittedName>
</protein>
<name>A0ABQ6I7L8_9MICO</name>
<keyword evidence="2" id="KW-1185">Reference proteome</keyword>
<evidence type="ECO:0000313" key="2">
    <source>
        <dbReference type="Proteomes" id="UP001157125"/>
    </source>
</evidence>
<sequence length="136" mass="15411">MRRHHRQNLHAGQRADVIDRDHVARVGHGDLQDVAVDLDGQCGVTPAHRVRHQCHRGTVDREVTEFDELHPHLAGERAHQLTLGDHSHLHEGASQRLPTTVLLVDRVHRLVFCEDALLHQNGAQLLHKRPLMLSNP</sequence>
<accession>A0ABQ6I7L8</accession>
<proteinExistence type="predicted"/>
<gene>
    <name evidence="1" type="ORF">GCM10025876_00260</name>
</gene>
<organism evidence="1 2">
    <name type="scientific">Demequina litorisediminis</name>
    <dbReference type="NCBI Taxonomy" id="1849022"/>
    <lineage>
        <taxon>Bacteria</taxon>
        <taxon>Bacillati</taxon>
        <taxon>Actinomycetota</taxon>
        <taxon>Actinomycetes</taxon>
        <taxon>Micrococcales</taxon>
        <taxon>Demequinaceae</taxon>
        <taxon>Demequina</taxon>
    </lineage>
</organism>